<evidence type="ECO:0000313" key="2">
    <source>
        <dbReference type="EMBL" id="MFD1508206.1"/>
    </source>
</evidence>
<dbReference type="Proteomes" id="UP001597186">
    <property type="component" value="Unassembled WGS sequence"/>
</dbReference>
<sequence length="111" mass="12482">APHVVTTTSGATLNRPVRLNPHKSRRDPFISSQYVNQDQHKHQADSQSECCSNSFQVKSAALATEMTLQNIELALKVLEVSSCRFRGHEDKIVTKESEIGNETEVYERVQV</sequence>
<evidence type="ECO:0000313" key="3">
    <source>
        <dbReference type="Proteomes" id="UP001597186"/>
    </source>
</evidence>
<feature type="non-terminal residue" evidence="2">
    <location>
        <position position="1"/>
    </location>
</feature>
<organism evidence="2 3">
    <name type="scientific">Lacimonas salitolerans</name>
    <dbReference type="NCBI Taxonomy" id="1323750"/>
    <lineage>
        <taxon>Bacteria</taxon>
        <taxon>Pseudomonadati</taxon>
        <taxon>Pseudomonadota</taxon>
        <taxon>Alphaproteobacteria</taxon>
        <taxon>Rhodobacterales</taxon>
        <taxon>Paracoccaceae</taxon>
        <taxon>Lacimonas</taxon>
    </lineage>
</organism>
<name>A0ABW4ECL4_9RHOB</name>
<keyword evidence="3" id="KW-1185">Reference proteome</keyword>
<reference evidence="3" key="1">
    <citation type="journal article" date="2019" name="Int. J. Syst. Evol. Microbiol.">
        <title>The Global Catalogue of Microorganisms (GCM) 10K type strain sequencing project: providing services to taxonomists for standard genome sequencing and annotation.</title>
        <authorList>
            <consortium name="The Broad Institute Genomics Platform"/>
            <consortium name="The Broad Institute Genome Sequencing Center for Infectious Disease"/>
            <person name="Wu L."/>
            <person name="Ma J."/>
        </authorList>
    </citation>
    <scope>NUCLEOTIDE SEQUENCE [LARGE SCALE GENOMIC DNA]</scope>
    <source>
        <strain evidence="3">CGMCC 1.12477</strain>
    </source>
</reference>
<feature type="region of interest" description="Disordered" evidence="1">
    <location>
        <begin position="1"/>
        <end position="29"/>
    </location>
</feature>
<evidence type="ECO:0000256" key="1">
    <source>
        <dbReference type="SAM" id="MobiDB-lite"/>
    </source>
</evidence>
<dbReference type="EMBL" id="JBHUDD010000024">
    <property type="protein sequence ID" value="MFD1508206.1"/>
    <property type="molecule type" value="Genomic_DNA"/>
</dbReference>
<gene>
    <name evidence="2" type="ORF">ACFTOW_02150</name>
</gene>
<proteinExistence type="predicted"/>
<dbReference type="RefSeq" id="WP_379912601.1">
    <property type="nucleotide sequence ID" value="NZ_JBHUDD010000024.1"/>
</dbReference>
<accession>A0ABW4ECL4</accession>
<comment type="caution">
    <text evidence="2">The sequence shown here is derived from an EMBL/GenBank/DDBJ whole genome shotgun (WGS) entry which is preliminary data.</text>
</comment>
<feature type="compositionally biased region" description="Polar residues" evidence="1">
    <location>
        <begin position="1"/>
        <end position="12"/>
    </location>
</feature>
<protein>
    <submittedName>
        <fullName evidence="2">Uncharacterized protein</fullName>
    </submittedName>
</protein>